<dbReference type="Proteomes" id="UP000044841">
    <property type="component" value="Unassembled WGS sequence"/>
</dbReference>
<dbReference type="EMBL" id="CYGV01001489">
    <property type="protein sequence ID" value="CUA74750.1"/>
    <property type="molecule type" value="Genomic_DNA"/>
</dbReference>
<gene>
    <name evidence="1" type="ORF">RSOLAG22IIIB_05689</name>
</gene>
<name>A0A0K6G8E5_9AGAM</name>
<organism evidence="1 2">
    <name type="scientific">Rhizoctonia solani</name>
    <dbReference type="NCBI Taxonomy" id="456999"/>
    <lineage>
        <taxon>Eukaryota</taxon>
        <taxon>Fungi</taxon>
        <taxon>Dikarya</taxon>
        <taxon>Basidiomycota</taxon>
        <taxon>Agaricomycotina</taxon>
        <taxon>Agaricomycetes</taxon>
        <taxon>Cantharellales</taxon>
        <taxon>Ceratobasidiaceae</taxon>
        <taxon>Rhizoctonia</taxon>
    </lineage>
</organism>
<dbReference type="AlphaFoldDB" id="A0A0K6G8E5"/>
<sequence>MRLYYYHRPRKPHSQQQQYEWNFPLSKAKDPIRAPHTIASLAHGFLGLTKVQVKRQTQTFWSQPPRIRKEKIYPRS</sequence>
<protein>
    <submittedName>
        <fullName evidence="1">Uncharacterized protein</fullName>
    </submittedName>
</protein>
<reference evidence="1 2" key="1">
    <citation type="submission" date="2015-07" db="EMBL/GenBank/DDBJ databases">
        <authorList>
            <person name="Noorani M."/>
        </authorList>
    </citation>
    <scope>NUCLEOTIDE SEQUENCE [LARGE SCALE GENOMIC DNA]</scope>
    <source>
        <strain evidence="1">BBA 69670</strain>
    </source>
</reference>
<keyword evidence="2" id="KW-1185">Reference proteome</keyword>
<accession>A0A0K6G8E5</accession>
<evidence type="ECO:0000313" key="2">
    <source>
        <dbReference type="Proteomes" id="UP000044841"/>
    </source>
</evidence>
<evidence type="ECO:0000313" key="1">
    <source>
        <dbReference type="EMBL" id="CUA74750.1"/>
    </source>
</evidence>
<proteinExistence type="predicted"/>